<keyword evidence="2" id="KW-0536">Nodulation</keyword>
<comment type="similarity">
    <text evidence="1">Belongs to the nodulin 20 family.</text>
</comment>
<feature type="chain" id="PRO_5042959262" evidence="4">
    <location>
        <begin position="21"/>
        <end position="181"/>
    </location>
</feature>
<accession>A0AAN9KXP4</accession>
<name>A0AAN9KXP4_CANGL</name>
<feature type="signal peptide" evidence="4">
    <location>
        <begin position="1"/>
        <end position="20"/>
    </location>
</feature>
<evidence type="ECO:0000256" key="2">
    <source>
        <dbReference type="ARBA" id="ARBA00022458"/>
    </source>
</evidence>
<dbReference type="Pfam" id="PF02451">
    <property type="entry name" value="Nodulin"/>
    <property type="match status" value="2"/>
</dbReference>
<evidence type="ECO:0000256" key="4">
    <source>
        <dbReference type="SAM" id="SignalP"/>
    </source>
</evidence>
<evidence type="ECO:0000313" key="5">
    <source>
        <dbReference type="EMBL" id="KAK7325231.1"/>
    </source>
</evidence>
<organism evidence="5 6">
    <name type="scientific">Canavalia gladiata</name>
    <name type="common">Sword bean</name>
    <name type="synonym">Dolichos gladiatus</name>
    <dbReference type="NCBI Taxonomy" id="3824"/>
    <lineage>
        <taxon>Eukaryota</taxon>
        <taxon>Viridiplantae</taxon>
        <taxon>Streptophyta</taxon>
        <taxon>Embryophyta</taxon>
        <taxon>Tracheophyta</taxon>
        <taxon>Spermatophyta</taxon>
        <taxon>Magnoliopsida</taxon>
        <taxon>eudicotyledons</taxon>
        <taxon>Gunneridae</taxon>
        <taxon>Pentapetalae</taxon>
        <taxon>rosids</taxon>
        <taxon>fabids</taxon>
        <taxon>Fabales</taxon>
        <taxon>Fabaceae</taxon>
        <taxon>Papilionoideae</taxon>
        <taxon>50 kb inversion clade</taxon>
        <taxon>NPAAA clade</taxon>
        <taxon>indigoferoid/millettioid clade</taxon>
        <taxon>Phaseoleae</taxon>
        <taxon>Canavalia</taxon>
    </lineage>
</organism>
<evidence type="ECO:0000313" key="6">
    <source>
        <dbReference type="Proteomes" id="UP001367508"/>
    </source>
</evidence>
<sequence length="181" mass="19913">MEKMRVILIAQFLFIGAAVAAQVDIGKIINPMLNTIHNQPQAYESPRFRRFVIHCSSHIADTCSSNDAVAQHPDELANCLFNSMETCLVDHGATLYGTTGTFSEAHKAQTPAHAEKPNYLDPHPFLAETLKFQTVLRNCTRVSARSCWSGPDVSTSVLAACLIPSMNQCVYPRDAPPSMYS</sequence>
<dbReference type="EMBL" id="JAYMYQ010000006">
    <property type="protein sequence ID" value="KAK7325231.1"/>
    <property type="molecule type" value="Genomic_DNA"/>
</dbReference>
<dbReference type="InterPro" id="IPR003387">
    <property type="entry name" value="Nodulin"/>
</dbReference>
<proteinExistence type="inferred from homology"/>
<evidence type="ECO:0000256" key="3">
    <source>
        <dbReference type="ARBA" id="ARBA00022729"/>
    </source>
</evidence>
<comment type="caution">
    <text evidence="5">The sequence shown here is derived from an EMBL/GenBank/DDBJ whole genome shotgun (WGS) entry which is preliminary data.</text>
</comment>
<protein>
    <submittedName>
        <fullName evidence="5">Uncharacterized protein</fullName>
    </submittedName>
</protein>
<gene>
    <name evidence="5" type="ORF">VNO77_29390</name>
</gene>
<keyword evidence="6" id="KW-1185">Reference proteome</keyword>
<keyword evidence="3 4" id="KW-0732">Signal</keyword>
<dbReference type="AlphaFoldDB" id="A0AAN9KXP4"/>
<evidence type="ECO:0000256" key="1">
    <source>
        <dbReference type="ARBA" id="ARBA00010119"/>
    </source>
</evidence>
<dbReference type="GO" id="GO:0009877">
    <property type="term" value="P:nodulation"/>
    <property type="evidence" value="ECO:0007669"/>
    <property type="project" value="UniProtKB-KW"/>
</dbReference>
<dbReference type="Proteomes" id="UP001367508">
    <property type="component" value="Unassembled WGS sequence"/>
</dbReference>
<reference evidence="5 6" key="1">
    <citation type="submission" date="2024-01" db="EMBL/GenBank/DDBJ databases">
        <title>The genomes of 5 underutilized Papilionoideae crops provide insights into root nodulation and disease resistanc.</title>
        <authorList>
            <person name="Jiang F."/>
        </authorList>
    </citation>
    <scope>NUCLEOTIDE SEQUENCE [LARGE SCALE GENOMIC DNA]</scope>
    <source>
        <strain evidence="5">LVBAO_FW01</strain>
        <tissue evidence="5">Leaves</tissue>
    </source>
</reference>